<dbReference type="NCBIfam" id="TIGR00797">
    <property type="entry name" value="matE"/>
    <property type="match status" value="1"/>
</dbReference>
<dbReference type="STRING" id="299255.SAMN02745129_3391"/>
<dbReference type="Proteomes" id="UP000184268">
    <property type="component" value="Unassembled WGS sequence"/>
</dbReference>
<keyword evidence="3" id="KW-1003">Cell membrane</keyword>
<evidence type="ECO:0000256" key="3">
    <source>
        <dbReference type="ARBA" id="ARBA00022475"/>
    </source>
</evidence>
<feature type="transmembrane region" description="Helical" evidence="7">
    <location>
        <begin position="137"/>
        <end position="156"/>
    </location>
</feature>
<feature type="transmembrane region" description="Helical" evidence="7">
    <location>
        <begin position="163"/>
        <end position="187"/>
    </location>
</feature>
<accession>A0A1M5XBM1</accession>
<sequence length="457" mass="49015">MGKELDLLNGSIARTLFRLSLPNLFAVCCLLLFQLTDAFFISRLGTEPLAAFGLTLAPTLMTISIALGLGTGMAVQLGRLLGQGRRREAEQFCSHGLLLALLVISVVGAVGCLTIDPMFRLLGASESLLPMVREYMLVWYLGAAFMVLPIVGNQAIRATGNTLTPALVTGIVALLNALLDPLFIFGFGPVPAFGLQGAAIATVLAWMVAFVVAGAMLLRRHRLLARPCRRRLRPHWQVQLHIARPATLSYLLNPLANAVIIALLARIDTHAVAAFGAANRIESLLIIGVTALCGALAPFMAQNLGAGQSARANRALMGSIHVILLLQLAVYLVLWPNIDALAGLFATDPQTHSYLSQYLLWVPLGYGALAIVIMMVVAYNAQRQPMRALLLSVARVAALLPLAWLATRLGGAQGLFLAMAVINLVFGLYCYRLARQRRQQGQGTAMPAGYLSELPGP</sequence>
<feature type="transmembrane region" description="Helical" evidence="7">
    <location>
        <begin position="316"/>
        <end position="338"/>
    </location>
</feature>
<feature type="transmembrane region" description="Helical" evidence="7">
    <location>
        <begin position="412"/>
        <end position="431"/>
    </location>
</feature>
<feature type="transmembrane region" description="Helical" evidence="7">
    <location>
        <begin position="238"/>
        <end position="264"/>
    </location>
</feature>
<keyword evidence="2" id="KW-0813">Transport</keyword>
<reference evidence="8 9" key="1">
    <citation type="submission" date="2016-11" db="EMBL/GenBank/DDBJ databases">
        <authorList>
            <person name="Jaros S."/>
            <person name="Januszkiewicz K."/>
            <person name="Wedrychowicz H."/>
        </authorList>
    </citation>
    <scope>NUCLEOTIDE SEQUENCE [LARGE SCALE GENOMIC DNA]</scope>
    <source>
        <strain evidence="8 9">DSM 16917</strain>
    </source>
</reference>
<feature type="transmembrane region" description="Helical" evidence="7">
    <location>
        <begin position="48"/>
        <end position="75"/>
    </location>
</feature>
<keyword evidence="6 7" id="KW-0472">Membrane</keyword>
<keyword evidence="4 7" id="KW-0812">Transmembrane</keyword>
<dbReference type="AlphaFoldDB" id="A0A1M5XBM1"/>
<feature type="transmembrane region" description="Helical" evidence="7">
    <location>
        <begin position="21"/>
        <end position="42"/>
    </location>
</feature>
<evidence type="ECO:0000313" key="9">
    <source>
        <dbReference type="Proteomes" id="UP000184268"/>
    </source>
</evidence>
<keyword evidence="5 7" id="KW-1133">Transmembrane helix</keyword>
<feature type="transmembrane region" description="Helical" evidence="7">
    <location>
        <begin position="358"/>
        <end position="381"/>
    </location>
</feature>
<evidence type="ECO:0000256" key="6">
    <source>
        <dbReference type="ARBA" id="ARBA00023136"/>
    </source>
</evidence>
<organism evidence="8 9">
    <name type="scientific">Ferrimonas marina</name>
    <dbReference type="NCBI Taxonomy" id="299255"/>
    <lineage>
        <taxon>Bacteria</taxon>
        <taxon>Pseudomonadati</taxon>
        <taxon>Pseudomonadota</taxon>
        <taxon>Gammaproteobacteria</taxon>
        <taxon>Alteromonadales</taxon>
        <taxon>Ferrimonadaceae</taxon>
        <taxon>Ferrimonas</taxon>
    </lineage>
</organism>
<dbReference type="GO" id="GO:0042910">
    <property type="term" value="F:xenobiotic transmembrane transporter activity"/>
    <property type="evidence" value="ECO:0007669"/>
    <property type="project" value="InterPro"/>
</dbReference>
<dbReference type="InterPro" id="IPR052031">
    <property type="entry name" value="Membrane_Transporter-Flippase"/>
</dbReference>
<dbReference type="OrthoDB" id="9806302at2"/>
<name>A0A1M5XBM1_9GAMM</name>
<comment type="subcellular location">
    <subcellularLocation>
        <location evidence="1">Cell inner membrane</location>
        <topology evidence="1">Multi-pass membrane protein</topology>
    </subcellularLocation>
</comment>
<feature type="transmembrane region" description="Helical" evidence="7">
    <location>
        <begin position="388"/>
        <end position="406"/>
    </location>
</feature>
<evidence type="ECO:0000256" key="4">
    <source>
        <dbReference type="ARBA" id="ARBA00022692"/>
    </source>
</evidence>
<evidence type="ECO:0000256" key="5">
    <source>
        <dbReference type="ARBA" id="ARBA00022989"/>
    </source>
</evidence>
<dbReference type="GO" id="GO:0005886">
    <property type="term" value="C:plasma membrane"/>
    <property type="evidence" value="ECO:0007669"/>
    <property type="project" value="UniProtKB-SubCell"/>
</dbReference>
<dbReference type="InterPro" id="IPR048279">
    <property type="entry name" value="MdtK-like"/>
</dbReference>
<evidence type="ECO:0000313" key="8">
    <source>
        <dbReference type="EMBL" id="SHH96904.1"/>
    </source>
</evidence>
<evidence type="ECO:0000256" key="7">
    <source>
        <dbReference type="SAM" id="Phobius"/>
    </source>
</evidence>
<feature type="transmembrane region" description="Helical" evidence="7">
    <location>
        <begin position="96"/>
        <end position="117"/>
    </location>
</feature>
<dbReference type="EMBL" id="FQXG01000005">
    <property type="protein sequence ID" value="SHH96904.1"/>
    <property type="molecule type" value="Genomic_DNA"/>
</dbReference>
<dbReference type="PANTHER" id="PTHR43549:SF3">
    <property type="entry name" value="MULTIDRUG RESISTANCE PROTEIN YPNP-RELATED"/>
    <property type="match status" value="1"/>
</dbReference>
<protein>
    <submittedName>
        <fullName evidence="8">Putative efflux protein, MATE family</fullName>
    </submittedName>
</protein>
<dbReference type="PIRSF" id="PIRSF006603">
    <property type="entry name" value="DinF"/>
    <property type="match status" value="1"/>
</dbReference>
<dbReference type="PANTHER" id="PTHR43549">
    <property type="entry name" value="MULTIDRUG RESISTANCE PROTEIN YPNP-RELATED"/>
    <property type="match status" value="1"/>
</dbReference>
<dbReference type="GO" id="GO:0015297">
    <property type="term" value="F:antiporter activity"/>
    <property type="evidence" value="ECO:0007669"/>
    <property type="project" value="InterPro"/>
</dbReference>
<dbReference type="RefSeq" id="WP_073325930.1">
    <property type="nucleotide sequence ID" value="NZ_FQXG01000005.1"/>
</dbReference>
<keyword evidence="9" id="KW-1185">Reference proteome</keyword>
<dbReference type="InterPro" id="IPR002528">
    <property type="entry name" value="MATE_fam"/>
</dbReference>
<gene>
    <name evidence="8" type="ORF">SAMN02745129_3391</name>
</gene>
<evidence type="ECO:0000256" key="2">
    <source>
        <dbReference type="ARBA" id="ARBA00022448"/>
    </source>
</evidence>
<evidence type="ECO:0000256" key="1">
    <source>
        <dbReference type="ARBA" id="ARBA00004429"/>
    </source>
</evidence>
<feature type="transmembrane region" description="Helical" evidence="7">
    <location>
        <begin position="193"/>
        <end position="218"/>
    </location>
</feature>
<dbReference type="Pfam" id="PF01554">
    <property type="entry name" value="MatE"/>
    <property type="match status" value="2"/>
</dbReference>
<feature type="transmembrane region" description="Helical" evidence="7">
    <location>
        <begin position="284"/>
        <end position="304"/>
    </location>
</feature>
<proteinExistence type="predicted"/>